<reference evidence="1 2" key="1">
    <citation type="submission" date="2020-08" db="EMBL/GenBank/DDBJ databases">
        <title>Genomic Encyclopedia of Type Strains, Phase III (KMG-III): the genomes of soil and plant-associated and newly described type strains.</title>
        <authorList>
            <person name="Whitman W."/>
        </authorList>
    </citation>
    <scope>NUCLEOTIDE SEQUENCE [LARGE SCALE GENOMIC DNA]</scope>
    <source>
        <strain evidence="1 2">CECT 3265</strain>
    </source>
</reference>
<proteinExistence type="predicted"/>
<gene>
    <name evidence="1" type="ORF">FHS38_001728</name>
</gene>
<organism evidence="1 2">
    <name type="scientific">Streptomyces netropsis</name>
    <name type="common">Streptoverticillium netropsis</name>
    <dbReference type="NCBI Taxonomy" id="55404"/>
    <lineage>
        <taxon>Bacteria</taxon>
        <taxon>Bacillati</taxon>
        <taxon>Actinomycetota</taxon>
        <taxon>Actinomycetes</taxon>
        <taxon>Kitasatosporales</taxon>
        <taxon>Streptomycetaceae</taxon>
        <taxon>Streptomyces</taxon>
    </lineage>
</organism>
<dbReference type="AlphaFoldDB" id="A0A7W7L8P3"/>
<dbReference type="RefSeq" id="WP_184732494.1">
    <property type="nucleotide sequence ID" value="NZ_BMRW01000010.1"/>
</dbReference>
<dbReference type="Proteomes" id="UP000556436">
    <property type="component" value="Unassembled WGS sequence"/>
</dbReference>
<dbReference type="EMBL" id="JACHJG010000003">
    <property type="protein sequence ID" value="MBB4885699.1"/>
    <property type="molecule type" value="Genomic_DNA"/>
</dbReference>
<name>A0A7W7L8P3_STRNE</name>
<evidence type="ECO:0000313" key="1">
    <source>
        <dbReference type="EMBL" id="MBB4885699.1"/>
    </source>
</evidence>
<comment type="caution">
    <text evidence="1">The sequence shown here is derived from an EMBL/GenBank/DDBJ whole genome shotgun (WGS) entry which is preliminary data.</text>
</comment>
<accession>A0A7W7L8P3</accession>
<keyword evidence="2" id="KW-1185">Reference proteome</keyword>
<protein>
    <submittedName>
        <fullName evidence="1">Uncharacterized protein</fullName>
    </submittedName>
</protein>
<sequence>MHIAAEVPAPVSRPKRRKALWLIALAATTALGGLTYAFTGVEDTVGEGLQERPMACSEAMYAMGWVLPDHASDQRCTELSGGLAGHTQSGIFRMPRADARSWLASLPGERNRPGGVGSDSVVERKEGLALGILRPPGSLQADEVRVDVRWEGEDTAAVTFETFDY</sequence>
<evidence type="ECO:0000313" key="2">
    <source>
        <dbReference type="Proteomes" id="UP000556436"/>
    </source>
</evidence>